<gene>
    <name evidence="2" type="ORF">B0I71DRAFT_35190</name>
</gene>
<evidence type="ECO:0000256" key="1">
    <source>
        <dbReference type="SAM" id="SignalP"/>
    </source>
</evidence>
<protein>
    <recommendedName>
        <fullName evidence="4">Secreted protein</fullName>
    </recommendedName>
</protein>
<keyword evidence="1" id="KW-0732">Signal</keyword>
<organism evidence="2 3">
    <name type="scientific">Yarrowia lipolytica</name>
    <name type="common">Candida lipolytica</name>
    <dbReference type="NCBI Taxonomy" id="4952"/>
    <lineage>
        <taxon>Eukaryota</taxon>
        <taxon>Fungi</taxon>
        <taxon>Dikarya</taxon>
        <taxon>Ascomycota</taxon>
        <taxon>Saccharomycotina</taxon>
        <taxon>Dipodascomycetes</taxon>
        <taxon>Dipodascales</taxon>
        <taxon>Dipodascales incertae sedis</taxon>
        <taxon>Yarrowia</taxon>
    </lineage>
</organism>
<dbReference type="EMBL" id="KZ858986">
    <property type="protein sequence ID" value="RDW26120.1"/>
    <property type="molecule type" value="Genomic_DNA"/>
</dbReference>
<sequence>MAAFITCLVVSEAAALWSTVVLNGTNIIYHHPGLTISELTIPELTTPKLVTPQTHHSSFTLYRLPSCVNNITSHFYTLR</sequence>
<feature type="signal peptide" evidence="1">
    <location>
        <begin position="1"/>
        <end position="15"/>
    </location>
</feature>
<proteinExistence type="predicted"/>
<reference evidence="2 3" key="1">
    <citation type="submission" date="2018-07" db="EMBL/GenBank/DDBJ databases">
        <title>Draft Genome Assemblies for Five Robust Yarrowia lipolytica Strains Exhibiting High Lipid Production and Pentose Sugar Utilization and Sugar Alcohol Secretion from Undetoxified Lignocellulosic Biomass Hydrolysates.</title>
        <authorList>
            <consortium name="DOE Joint Genome Institute"/>
            <person name="Walker C."/>
            <person name="Ryu S."/>
            <person name="Na H."/>
            <person name="Zane M."/>
            <person name="LaButti K."/>
            <person name="Lipzen A."/>
            <person name="Haridas S."/>
            <person name="Barry K."/>
            <person name="Grigoriev I.V."/>
            <person name="Quarterman J."/>
            <person name="Slininger P."/>
            <person name="Dien B."/>
            <person name="Trinh C.T."/>
        </authorList>
    </citation>
    <scope>NUCLEOTIDE SEQUENCE [LARGE SCALE GENOMIC DNA]</scope>
    <source>
        <strain evidence="2 3">YB392</strain>
    </source>
</reference>
<evidence type="ECO:0000313" key="2">
    <source>
        <dbReference type="EMBL" id="RDW26120.1"/>
    </source>
</evidence>
<name>A0A371C7X6_YARLL</name>
<accession>A0A371C7X6</accession>
<dbReference type="AlphaFoldDB" id="A0A371C7X6"/>
<evidence type="ECO:0008006" key="4">
    <source>
        <dbReference type="Google" id="ProtNLM"/>
    </source>
</evidence>
<dbReference type="Proteomes" id="UP000256601">
    <property type="component" value="Unassembled WGS sequence"/>
</dbReference>
<evidence type="ECO:0000313" key="3">
    <source>
        <dbReference type="Proteomes" id="UP000256601"/>
    </source>
</evidence>
<feature type="chain" id="PRO_5017042400" description="Secreted protein" evidence="1">
    <location>
        <begin position="16"/>
        <end position="79"/>
    </location>
</feature>